<evidence type="ECO:0000313" key="2">
    <source>
        <dbReference type="EMBL" id="EED88094.1"/>
    </source>
</evidence>
<feature type="region of interest" description="Disordered" evidence="1">
    <location>
        <begin position="507"/>
        <end position="534"/>
    </location>
</feature>
<dbReference type="PaxDb" id="35128-Thaps11539"/>
<organism evidence="2 3">
    <name type="scientific">Thalassiosira pseudonana</name>
    <name type="common">Marine diatom</name>
    <name type="synonym">Cyclotella nana</name>
    <dbReference type="NCBI Taxonomy" id="35128"/>
    <lineage>
        <taxon>Eukaryota</taxon>
        <taxon>Sar</taxon>
        <taxon>Stramenopiles</taxon>
        <taxon>Ochrophyta</taxon>
        <taxon>Bacillariophyta</taxon>
        <taxon>Coscinodiscophyceae</taxon>
        <taxon>Thalassiosirophycidae</taxon>
        <taxon>Thalassiosirales</taxon>
        <taxon>Thalassiosiraceae</taxon>
        <taxon>Thalassiosira</taxon>
    </lineage>
</organism>
<name>B8CEU2_THAPS</name>
<dbReference type="eggNOG" id="ENOG502SUIV">
    <property type="taxonomic scope" value="Eukaryota"/>
</dbReference>
<keyword evidence="3" id="KW-1185">Reference proteome</keyword>
<dbReference type="GO" id="GO:0003676">
    <property type="term" value="F:nucleic acid binding"/>
    <property type="evidence" value="ECO:0007669"/>
    <property type="project" value="InterPro"/>
</dbReference>
<reference evidence="2 3" key="2">
    <citation type="journal article" date="2008" name="Nature">
        <title>The Phaeodactylum genome reveals the evolutionary history of diatom genomes.</title>
        <authorList>
            <person name="Bowler C."/>
            <person name="Allen A.E."/>
            <person name="Badger J.H."/>
            <person name="Grimwood J."/>
            <person name="Jabbari K."/>
            <person name="Kuo A."/>
            <person name="Maheswari U."/>
            <person name="Martens C."/>
            <person name="Maumus F."/>
            <person name="Otillar R.P."/>
            <person name="Rayko E."/>
            <person name="Salamov A."/>
            <person name="Vandepoele K."/>
            <person name="Beszteri B."/>
            <person name="Gruber A."/>
            <person name="Heijde M."/>
            <person name="Katinka M."/>
            <person name="Mock T."/>
            <person name="Valentin K."/>
            <person name="Verret F."/>
            <person name="Berges J.A."/>
            <person name="Brownlee C."/>
            <person name="Cadoret J.P."/>
            <person name="Chiovitti A."/>
            <person name="Choi C.J."/>
            <person name="Coesel S."/>
            <person name="De Martino A."/>
            <person name="Detter J.C."/>
            <person name="Durkin C."/>
            <person name="Falciatore A."/>
            <person name="Fournet J."/>
            <person name="Haruta M."/>
            <person name="Huysman M.J."/>
            <person name="Jenkins B.D."/>
            <person name="Jiroutova K."/>
            <person name="Jorgensen R.E."/>
            <person name="Joubert Y."/>
            <person name="Kaplan A."/>
            <person name="Kroger N."/>
            <person name="Kroth P.G."/>
            <person name="La Roche J."/>
            <person name="Lindquist E."/>
            <person name="Lommer M."/>
            <person name="Martin-Jezequel V."/>
            <person name="Lopez P.J."/>
            <person name="Lucas S."/>
            <person name="Mangogna M."/>
            <person name="McGinnis K."/>
            <person name="Medlin L.K."/>
            <person name="Montsant A."/>
            <person name="Oudot-Le Secq M.P."/>
            <person name="Napoli C."/>
            <person name="Obornik M."/>
            <person name="Parker M.S."/>
            <person name="Petit J.L."/>
            <person name="Porcel B.M."/>
            <person name="Poulsen N."/>
            <person name="Robison M."/>
            <person name="Rychlewski L."/>
            <person name="Rynearson T.A."/>
            <person name="Schmutz J."/>
            <person name="Shapiro H."/>
            <person name="Siaut M."/>
            <person name="Stanley M."/>
            <person name="Sussman M.R."/>
            <person name="Taylor A.R."/>
            <person name="Vardi A."/>
            <person name="von Dassow P."/>
            <person name="Vyverman W."/>
            <person name="Willis A."/>
            <person name="Wyrwicz L.S."/>
            <person name="Rokhsar D.S."/>
            <person name="Weissenbach J."/>
            <person name="Armbrust E.V."/>
            <person name="Green B.R."/>
            <person name="Van de Peer Y."/>
            <person name="Grigoriev I.V."/>
        </authorList>
    </citation>
    <scope>NUCLEOTIDE SEQUENCE [LARGE SCALE GENOMIC DNA]</scope>
    <source>
        <strain evidence="2 3">CCMP1335</strain>
    </source>
</reference>
<dbReference type="HOGENOM" id="CLU_575572_0_0_1"/>
<accession>B8CEU2</accession>
<proteinExistence type="predicted"/>
<feature type="compositionally biased region" description="Basic and acidic residues" evidence="1">
    <location>
        <begin position="520"/>
        <end position="534"/>
    </location>
</feature>
<protein>
    <recommendedName>
        <fullName evidence="4">Integrase catalytic domain-containing protein</fullName>
    </recommendedName>
</protein>
<sequence length="534" mass="60481">MATSARDSLNAFIEDVGAPEGIKTDSAAEFTGRNSEFAKLCRKRLTHQTFQEAGRSNQIPRVDVQIRELRKRWQHLMITKKVPRRMWCYGLRYIAKLSKFIPQRADGRTRYEVVTGRTPDISEYCDFAFWDLVWYHTRTAANMGKDSRALGRWSGVSHRVGSDMCYWIMPVSGQMISETTVQHVTRFDLENAEIAAAVDEFNSALTTRLDDTNFWISNDHGVYIDDFDVQPDAAYGDEADTPTTEEYGGVEYEEVNDADIDSYDKFLGAKVRLSNDSNNGANMATVVASAIDYAGRPIGKAHSNPLLDGRLYEVELDDGTTDRVDPDVYRRKSVKPNGEPYYELLLVYVDDILLVSAKPGEVFKQIASQFTIKVDHWGPPTQFLGSEVEEFIFEDGERAWSTTCHKYVKNAVDTVKQLLREDGRQFKSSKRCEGPLPVDYRPELDTTDELPPDLVSRFQQLIGIGSTRRRLGMGIWRQCTRSSITLRGTENGGMFMTSAYHITGNRREGLARGTTDQAEDVWRPDPKTGERVDG</sequence>
<dbReference type="EMBL" id="CM000652">
    <property type="protein sequence ID" value="EED88094.1"/>
    <property type="molecule type" value="Genomic_DNA"/>
</dbReference>
<dbReference type="InParanoid" id="B8CEU2"/>
<dbReference type="Proteomes" id="UP000001449">
    <property type="component" value="Chromosome 20"/>
</dbReference>
<dbReference type="Gene3D" id="3.30.420.10">
    <property type="entry name" value="Ribonuclease H-like superfamily/Ribonuclease H"/>
    <property type="match status" value="1"/>
</dbReference>
<dbReference type="KEGG" id="tps:THAPSDRAFT_11539"/>
<dbReference type="GeneID" id="7448540"/>
<evidence type="ECO:0000313" key="3">
    <source>
        <dbReference type="Proteomes" id="UP000001449"/>
    </source>
</evidence>
<dbReference type="InterPro" id="IPR036397">
    <property type="entry name" value="RNaseH_sf"/>
</dbReference>
<gene>
    <name evidence="2" type="ORF">THAPSDRAFT_11539</name>
</gene>
<evidence type="ECO:0000256" key="1">
    <source>
        <dbReference type="SAM" id="MobiDB-lite"/>
    </source>
</evidence>
<dbReference type="AlphaFoldDB" id="B8CEU2"/>
<reference evidence="2 3" key="1">
    <citation type="journal article" date="2004" name="Science">
        <title>The genome of the diatom Thalassiosira pseudonana: ecology, evolution, and metabolism.</title>
        <authorList>
            <person name="Armbrust E.V."/>
            <person name="Berges J.A."/>
            <person name="Bowler C."/>
            <person name="Green B.R."/>
            <person name="Martinez D."/>
            <person name="Putnam N.H."/>
            <person name="Zhou S."/>
            <person name="Allen A.E."/>
            <person name="Apt K.E."/>
            <person name="Bechner M."/>
            <person name="Brzezinski M.A."/>
            <person name="Chaal B.K."/>
            <person name="Chiovitti A."/>
            <person name="Davis A.K."/>
            <person name="Demarest M.S."/>
            <person name="Detter J.C."/>
            <person name="Glavina T."/>
            <person name="Goodstein D."/>
            <person name="Hadi M.Z."/>
            <person name="Hellsten U."/>
            <person name="Hildebrand M."/>
            <person name="Jenkins B.D."/>
            <person name="Jurka J."/>
            <person name="Kapitonov V.V."/>
            <person name="Kroger N."/>
            <person name="Lau W.W."/>
            <person name="Lane T.W."/>
            <person name="Larimer F.W."/>
            <person name="Lippmeier J.C."/>
            <person name="Lucas S."/>
            <person name="Medina M."/>
            <person name="Montsant A."/>
            <person name="Obornik M."/>
            <person name="Parker M.S."/>
            <person name="Palenik B."/>
            <person name="Pazour G.J."/>
            <person name="Richardson P.M."/>
            <person name="Rynearson T.A."/>
            <person name="Saito M.A."/>
            <person name="Schwartz D.C."/>
            <person name="Thamatrakoln K."/>
            <person name="Valentin K."/>
            <person name="Vardi A."/>
            <person name="Wilkerson F.P."/>
            <person name="Rokhsar D.S."/>
        </authorList>
    </citation>
    <scope>NUCLEOTIDE SEQUENCE [LARGE SCALE GENOMIC DNA]</scope>
    <source>
        <strain evidence="2 3">CCMP1335</strain>
    </source>
</reference>
<dbReference type="RefSeq" id="XP_002294734.1">
    <property type="nucleotide sequence ID" value="XM_002294698.1"/>
</dbReference>
<evidence type="ECO:0008006" key="4">
    <source>
        <dbReference type="Google" id="ProtNLM"/>
    </source>
</evidence>